<sequence>MAIIDSNKGAISTNLYLAPVFKELIRLNNCNGEIPPTNGDTGNSIALRGGVTRNEGKGNWETEREGKGMKIE</sequence>
<dbReference type="HOGENOM" id="CLU_2725598_0_0_1"/>
<keyword evidence="3" id="KW-1185">Reference proteome</keyword>
<dbReference type="Gramene" id="ERM93840">
    <property type="protein sequence ID" value="ERM93840"/>
    <property type="gene ID" value="AMTR_s00138p00065570"/>
</dbReference>
<dbReference type="AlphaFoldDB" id="W1NFA0"/>
<dbReference type="Proteomes" id="UP000017836">
    <property type="component" value="Unassembled WGS sequence"/>
</dbReference>
<feature type="region of interest" description="Disordered" evidence="1">
    <location>
        <begin position="33"/>
        <end position="72"/>
    </location>
</feature>
<evidence type="ECO:0000313" key="2">
    <source>
        <dbReference type="EMBL" id="ERM93840.1"/>
    </source>
</evidence>
<gene>
    <name evidence="2" type="ORF">AMTR_s00138p00065570</name>
</gene>
<accession>W1NFA0</accession>
<protein>
    <submittedName>
        <fullName evidence="2">Uncharacterized protein</fullName>
    </submittedName>
</protein>
<feature type="compositionally biased region" description="Basic and acidic residues" evidence="1">
    <location>
        <begin position="54"/>
        <end position="72"/>
    </location>
</feature>
<reference evidence="3" key="1">
    <citation type="journal article" date="2013" name="Science">
        <title>The Amborella genome and the evolution of flowering plants.</title>
        <authorList>
            <consortium name="Amborella Genome Project"/>
        </authorList>
    </citation>
    <scope>NUCLEOTIDE SEQUENCE [LARGE SCALE GENOMIC DNA]</scope>
</reference>
<organism evidence="2 3">
    <name type="scientific">Amborella trichopoda</name>
    <dbReference type="NCBI Taxonomy" id="13333"/>
    <lineage>
        <taxon>Eukaryota</taxon>
        <taxon>Viridiplantae</taxon>
        <taxon>Streptophyta</taxon>
        <taxon>Embryophyta</taxon>
        <taxon>Tracheophyta</taxon>
        <taxon>Spermatophyta</taxon>
        <taxon>Magnoliopsida</taxon>
        <taxon>Amborellales</taxon>
        <taxon>Amborellaceae</taxon>
        <taxon>Amborella</taxon>
    </lineage>
</organism>
<dbReference type="EMBL" id="KI397561">
    <property type="protein sequence ID" value="ERM93840.1"/>
    <property type="molecule type" value="Genomic_DNA"/>
</dbReference>
<evidence type="ECO:0000313" key="3">
    <source>
        <dbReference type="Proteomes" id="UP000017836"/>
    </source>
</evidence>
<evidence type="ECO:0000256" key="1">
    <source>
        <dbReference type="SAM" id="MobiDB-lite"/>
    </source>
</evidence>
<proteinExistence type="predicted"/>
<name>W1NFA0_AMBTC</name>